<organism evidence="3 4">
    <name type="scientific">Nonomuraea pusilla</name>
    <dbReference type="NCBI Taxonomy" id="46177"/>
    <lineage>
        <taxon>Bacteria</taxon>
        <taxon>Bacillati</taxon>
        <taxon>Actinomycetota</taxon>
        <taxon>Actinomycetes</taxon>
        <taxon>Streptosporangiales</taxon>
        <taxon>Streptosporangiaceae</taxon>
        <taxon>Nonomuraea</taxon>
    </lineage>
</organism>
<dbReference type="PANTHER" id="PTHR46637:SF1">
    <property type="entry name" value="BLL5188 PROTEIN"/>
    <property type="match status" value="1"/>
</dbReference>
<dbReference type="Proteomes" id="UP000198953">
    <property type="component" value="Unassembled WGS sequence"/>
</dbReference>
<accession>A0A1H8CZF8</accession>
<dbReference type="InterPro" id="IPR052909">
    <property type="entry name" value="Transposase_6_like"/>
</dbReference>
<dbReference type="AlphaFoldDB" id="A0A1H8CZF8"/>
<dbReference type="RefSeq" id="WP_177227603.1">
    <property type="nucleotide sequence ID" value="NZ_FOBF01000020.1"/>
</dbReference>
<evidence type="ECO:0000313" key="4">
    <source>
        <dbReference type="Proteomes" id="UP000198953"/>
    </source>
</evidence>
<feature type="domain" description="Insertion element IS402-like" evidence="2">
    <location>
        <begin position="1"/>
        <end position="44"/>
    </location>
</feature>
<sequence length="106" mass="11950">MIDGILWLLRTGVPWREISEWYGSWQTCYERFNRWEEDGTWARLLEEMQVTDDSVGQVELAVSIDSTFAPRPPACRRSQQKGDGGGTIAKKQSQKPVVVLAPGPAL</sequence>
<dbReference type="InterPro" id="IPR025161">
    <property type="entry name" value="IS402-like_dom"/>
</dbReference>
<gene>
    <name evidence="3" type="ORF">SAMN05660976_06603</name>
</gene>
<evidence type="ECO:0000313" key="3">
    <source>
        <dbReference type="EMBL" id="SEN00430.1"/>
    </source>
</evidence>
<reference evidence="3 4" key="1">
    <citation type="submission" date="2016-10" db="EMBL/GenBank/DDBJ databases">
        <authorList>
            <person name="de Groot N.N."/>
        </authorList>
    </citation>
    <scope>NUCLEOTIDE SEQUENCE [LARGE SCALE GENOMIC DNA]</scope>
    <source>
        <strain evidence="3 4">DSM 43357</strain>
    </source>
</reference>
<name>A0A1H8CZF8_9ACTN</name>
<dbReference type="STRING" id="46177.SAMN05660976_06603"/>
<evidence type="ECO:0000259" key="2">
    <source>
        <dbReference type="Pfam" id="PF13340"/>
    </source>
</evidence>
<proteinExistence type="predicted"/>
<dbReference type="Pfam" id="PF13340">
    <property type="entry name" value="DUF4096"/>
    <property type="match status" value="1"/>
</dbReference>
<dbReference type="EMBL" id="FOBF01000020">
    <property type="protein sequence ID" value="SEN00430.1"/>
    <property type="molecule type" value="Genomic_DNA"/>
</dbReference>
<dbReference type="PANTHER" id="PTHR46637">
    <property type="entry name" value="TIS1421-TRANSPOSASE PROTEIN A"/>
    <property type="match status" value="1"/>
</dbReference>
<keyword evidence="4" id="KW-1185">Reference proteome</keyword>
<feature type="region of interest" description="Disordered" evidence="1">
    <location>
        <begin position="71"/>
        <end position="106"/>
    </location>
</feature>
<evidence type="ECO:0000256" key="1">
    <source>
        <dbReference type="SAM" id="MobiDB-lite"/>
    </source>
</evidence>
<protein>
    <submittedName>
        <fullName evidence="3">Putative transposase of IS4/5 family</fullName>
    </submittedName>
</protein>